<evidence type="ECO:0000256" key="1">
    <source>
        <dbReference type="SAM" id="Phobius"/>
    </source>
</evidence>
<feature type="transmembrane region" description="Helical" evidence="1">
    <location>
        <begin position="54"/>
        <end position="71"/>
    </location>
</feature>
<dbReference type="OrthoDB" id="3559694at2759"/>
<dbReference type="Proteomes" id="UP000799423">
    <property type="component" value="Unassembled WGS sequence"/>
</dbReference>
<dbReference type="EMBL" id="MU006289">
    <property type="protein sequence ID" value="KAF2856116.1"/>
    <property type="molecule type" value="Genomic_DNA"/>
</dbReference>
<protein>
    <recommendedName>
        <fullName evidence="4">Nuclear pore assembly and biogenesis-domain-containing protein</fullName>
    </recommendedName>
</protein>
<keyword evidence="1" id="KW-1133">Transmembrane helix</keyword>
<keyword evidence="3" id="KW-1185">Reference proteome</keyword>
<proteinExistence type="predicted"/>
<keyword evidence="1" id="KW-0472">Membrane</keyword>
<organism evidence="2 3">
    <name type="scientific">Plenodomus tracheiphilus IPT5</name>
    <dbReference type="NCBI Taxonomy" id="1408161"/>
    <lineage>
        <taxon>Eukaryota</taxon>
        <taxon>Fungi</taxon>
        <taxon>Dikarya</taxon>
        <taxon>Ascomycota</taxon>
        <taxon>Pezizomycotina</taxon>
        <taxon>Dothideomycetes</taxon>
        <taxon>Pleosporomycetidae</taxon>
        <taxon>Pleosporales</taxon>
        <taxon>Pleosporineae</taxon>
        <taxon>Leptosphaeriaceae</taxon>
        <taxon>Plenodomus</taxon>
    </lineage>
</organism>
<dbReference type="InterPro" id="IPR024316">
    <property type="entry name" value="APQ12"/>
</dbReference>
<feature type="transmembrane region" description="Helical" evidence="1">
    <location>
        <begin position="78"/>
        <end position="102"/>
    </location>
</feature>
<keyword evidence="1" id="KW-0812">Transmembrane</keyword>
<accession>A0A6A7BKS8</accession>
<reference evidence="2" key="1">
    <citation type="submission" date="2020-01" db="EMBL/GenBank/DDBJ databases">
        <authorList>
            <consortium name="DOE Joint Genome Institute"/>
            <person name="Haridas S."/>
            <person name="Albert R."/>
            <person name="Binder M."/>
            <person name="Bloem J."/>
            <person name="Labutti K."/>
            <person name="Salamov A."/>
            <person name="Andreopoulos B."/>
            <person name="Baker S.E."/>
            <person name="Barry K."/>
            <person name="Bills G."/>
            <person name="Bluhm B.H."/>
            <person name="Cannon C."/>
            <person name="Castanera R."/>
            <person name="Culley D.E."/>
            <person name="Daum C."/>
            <person name="Ezra D."/>
            <person name="Gonzalez J.B."/>
            <person name="Henrissat B."/>
            <person name="Kuo A."/>
            <person name="Liang C."/>
            <person name="Lipzen A."/>
            <person name="Lutzoni F."/>
            <person name="Magnuson J."/>
            <person name="Mondo S."/>
            <person name="Nolan M."/>
            <person name="Ohm R."/>
            <person name="Pangilinan J."/>
            <person name="Park H.-J."/>
            <person name="Ramirez L."/>
            <person name="Alfaro M."/>
            <person name="Sun H."/>
            <person name="Tritt A."/>
            <person name="Yoshinaga Y."/>
            <person name="Zwiers L.-H."/>
            <person name="Turgeon B.G."/>
            <person name="Goodwin S.B."/>
            <person name="Spatafora J.W."/>
            <person name="Crous P.W."/>
            <person name="Grigoriev I.V."/>
        </authorList>
    </citation>
    <scope>NUCLEOTIDE SEQUENCE</scope>
    <source>
        <strain evidence="2">IPT5</strain>
    </source>
</reference>
<sequence length="154" mass="17706">MEFIQDYATLLPRLLPPSLANPLLTLLTTTLGLTRTLQSHLTPFLTRLITQPDIASILLLLIALFVSMKVLDMLYRAVLFWINLALRLVFWGAVVGLGVWVWSRGPEGFVQDVQGLGEYWVGEYRRYSGEVEGFRRQKEEQIRMQAARKGRGWR</sequence>
<dbReference type="Pfam" id="PF12716">
    <property type="entry name" value="Apq12"/>
    <property type="match status" value="1"/>
</dbReference>
<name>A0A6A7BKS8_9PLEO</name>
<evidence type="ECO:0000313" key="2">
    <source>
        <dbReference type="EMBL" id="KAF2856116.1"/>
    </source>
</evidence>
<gene>
    <name evidence="2" type="ORF">T440DRAFT_438803</name>
</gene>
<evidence type="ECO:0008006" key="4">
    <source>
        <dbReference type="Google" id="ProtNLM"/>
    </source>
</evidence>
<dbReference type="AlphaFoldDB" id="A0A6A7BKS8"/>
<evidence type="ECO:0000313" key="3">
    <source>
        <dbReference type="Proteomes" id="UP000799423"/>
    </source>
</evidence>